<evidence type="ECO:0000256" key="6">
    <source>
        <dbReference type="ARBA" id="ARBA00023295"/>
    </source>
</evidence>
<evidence type="ECO:0000259" key="9">
    <source>
        <dbReference type="PROSITE" id="PS50853"/>
    </source>
</evidence>
<evidence type="ECO:0000313" key="11">
    <source>
        <dbReference type="Proteomes" id="UP000598146"/>
    </source>
</evidence>
<organism evidence="10 11">
    <name type="scientific">Actinoplanes aureus</name>
    <dbReference type="NCBI Taxonomy" id="2792083"/>
    <lineage>
        <taxon>Bacteria</taxon>
        <taxon>Bacillati</taxon>
        <taxon>Actinomycetota</taxon>
        <taxon>Actinomycetes</taxon>
        <taxon>Micromonosporales</taxon>
        <taxon>Micromonosporaceae</taxon>
        <taxon>Actinoplanes</taxon>
    </lineage>
</organism>
<dbReference type="PROSITE" id="PS50853">
    <property type="entry name" value="FN3"/>
    <property type="match status" value="9"/>
</dbReference>
<reference evidence="10" key="1">
    <citation type="submission" date="2020-11" db="EMBL/GenBank/DDBJ databases">
        <title>Isolation and identification of active actinomycetes.</title>
        <authorList>
            <person name="Sun X."/>
        </authorList>
    </citation>
    <scope>NUCLEOTIDE SEQUENCE</scope>
    <source>
        <strain evidence="10">NEAU-A11</strain>
    </source>
</reference>
<keyword evidence="1" id="KW-0134">Cell wall</keyword>
<feature type="domain" description="Fibronectin type-III" evidence="9">
    <location>
        <begin position="928"/>
        <end position="1033"/>
    </location>
</feature>
<evidence type="ECO:0000256" key="1">
    <source>
        <dbReference type="ARBA" id="ARBA00022512"/>
    </source>
</evidence>
<dbReference type="SMART" id="SM00060">
    <property type="entry name" value="FN3"/>
    <property type="match status" value="15"/>
</dbReference>
<dbReference type="CDD" id="cd00063">
    <property type="entry name" value="FN3"/>
    <property type="match status" value="15"/>
</dbReference>
<dbReference type="InterPro" id="IPR050964">
    <property type="entry name" value="Striated_Muscle_Regulatory"/>
</dbReference>
<evidence type="ECO:0000256" key="4">
    <source>
        <dbReference type="ARBA" id="ARBA00022737"/>
    </source>
</evidence>
<dbReference type="RefSeq" id="WP_196418308.1">
    <property type="nucleotide sequence ID" value="NZ_JADQTO010000021.1"/>
</dbReference>
<dbReference type="GO" id="GO:0000272">
    <property type="term" value="P:polysaccharide catabolic process"/>
    <property type="evidence" value="ECO:0007669"/>
    <property type="project" value="UniProtKB-KW"/>
</dbReference>
<feature type="region of interest" description="Disordered" evidence="8">
    <location>
        <begin position="1622"/>
        <end position="1665"/>
    </location>
</feature>
<feature type="domain" description="Fibronectin type-III" evidence="9">
    <location>
        <begin position="3"/>
        <end position="105"/>
    </location>
</feature>
<feature type="domain" description="Fibronectin type-III" evidence="9">
    <location>
        <begin position="1337"/>
        <end position="1429"/>
    </location>
</feature>
<feature type="domain" description="Fibronectin type-III" evidence="9">
    <location>
        <begin position="521"/>
        <end position="622"/>
    </location>
</feature>
<keyword evidence="5" id="KW-0572">Peptidoglycan-anchor</keyword>
<dbReference type="Proteomes" id="UP000598146">
    <property type="component" value="Unassembled WGS sequence"/>
</dbReference>
<dbReference type="EMBL" id="JADQTO010000021">
    <property type="protein sequence ID" value="MBG0566532.1"/>
    <property type="molecule type" value="Genomic_DNA"/>
</dbReference>
<keyword evidence="7" id="KW-0119">Carbohydrate metabolism</keyword>
<dbReference type="SUPFAM" id="SSF49265">
    <property type="entry name" value="Fibronectin type III"/>
    <property type="match status" value="8"/>
</dbReference>
<keyword evidence="6" id="KW-0326">Glycosidase</keyword>
<name>A0A931G1B5_9ACTN</name>
<dbReference type="Pfam" id="PF00041">
    <property type="entry name" value="fn3"/>
    <property type="match status" value="1"/>
</dbReference>
<evidence type="ECO:0000256" key="3">
    <source>
        <dbReference type="ARBA" id="ARBA00022729"/>
    </source>
</evidence>
<evidence type="ECO:0000256" key="2">
    <source>
        <dbReference type="ARBA" id="ARBA00022525"/>
    </source>
</evidence>
<evidence type="ECO:0000256" key="8">
    <source>
        <dbReference type="SAM" id="MobiDB-lite"/>
    </source>
</evidence>
<gene>
    <name evidence="10" type="ORF">I4J89_34315</name>
</gene>
<feature type="domain" description="Fibronectin type-III" evidence="9">
    <location>
        <begin position="106"/>
        <end position="208"/>
    </location>
</feature>
<evidence type="ECO:0000256" key="7">
    <source>
        <dbReference type="ARBA" id="ARBA00023326"/>
    </source>
</evidence>
<dbReference type="PANTHER" id="PTHR13817:SF73">
    <property type="entry name" value="FIBRONECTIN TYPE-III DOMAIN-CONTAINING PROTEIN"/>
    <property type="match status" value="1"/>
</dbReference>
<dbReference type="PANTHER" id="PTHR13817">
    <property type="entry name" value="TITIN"/>
    <property type="match status" value="1"/>
</dbReference>
<keyword evidence="2" id="KW-0964">Secreted</keyword>
<feature type="domain" description="Fibronectin type-III" evidence="9">
    <location>
        <begin position="1136"/>
        <end position="1232"/>
    </location>
</feature>
<keyword evidence="6" id="KW-0378">Hydrolase</keyword>
<dbReference type="InterPro" id="IPR036116">
    <property type="entry name" value="FN3_sf"/>
</dbReference>
<keyword evidence="4" id="KW-0677">Repeat</keyword>
<feature type="domain" description="Fibronectin type-III" evidence="9">
    <location>
        <begin position="1235"/>
        <end position="1334"/>
    </location>
</feature>
<dbReference type="Pfam" id="PF00746">
    <property type="entry name" value="Gram_pos_anchor"/>
    <property type="match status" value="1"/>
</dbReference>
<keyword evidence="3" id="KW-0732">Signal</keyword>
<proteinExistence type="predicted"/>
<dbReference type="InterPro" id="IPR003961">
    <property type="entry name" value="FN3_dom"/>
</dbReference>
<keyword evidence="7" id="KW-0624">Polysaccharide degradation</keyword>
<evidence type="ECO:0000313" key="10">
    <source>
        <dbReference type="EMBL" id="MBG0566532.1"/>
    </source>
</evidence>
<keyword evidence="11" id="KW-1185">Reference proteome</keyword>
<feature type="domain" description="Fibronectin type-III" evidence="9">
    <location>
        <begin position="725"/>
        <end position="825"/>
    </location>
</feature>
<dbReference type="InterPro" id="IPR019931">
    <property type="entry name" value="LPXTG_anchor"/>
</dbReference>
<dbReference type="GO" id="GO:0016798">
    <property type="term" value="F:hydrolase activity, acting on glycosyl bonds"/>
    <property type="evidence" value="ECO:0007669"/>
    <property type="project" value="UniProtKB-KW"/>
</dbReference>
<sequence length="1715" mass="173028">MAAPGKPTGFSAAPGDGTLTLTFQVADDGGSPITGYDYSTDNGTSWRQLANVTGTTTKQATVTHESHGGNMPLGHNIPYNVVVRAVNADGAGVPSDPFAVTIPPKAPDAPHSVTVSVEASAVTLGFSPPRDYGSPINAWEYTTDNGASWRPLTVSGTTQLSATITNQSSGGGSTALQPGQQYQLRLRALNAEGPGQDTQTFIVSLPNPGAPGAPTSVTAAAAGEGFGVDFTAPSPGDSAIVKYQYSTDDGGTWADATTTGTGPLRAVLEFESGGDFRFAHGRPYRIRIRAVNAQGAGMPSAAAEASLPSAPPGAPWDLAAVPRAEGGVTLGFGNPPDNGSPLTGWEYTTDDGAHWRPLTGVSGEMRLSAVITTESAGDGSTALRTGQPYRIRVRARNALGPGRDSQTASIVLPNPGAPEAPTSVTAAAAGEGFGVDFTAPSPGDSAIVKYQYSTDNGGTWADATITGTGPLHAVLEFESGGGFRFTHGRPYRIRIRAVNAQGAGMTSAAAEASLPAARPGAPWDLTAVPRAEGGAALSFGNPQDNGSPLTGFEYSTDDGAHWRPLTGVSGTMRLTAVVTTESTGDGSIVLRTGQSYRIRVRALNALGAGPDSQTVTVNLPNPGAPEAPTSVTAAAAGEGFGVDFTAPSPGDSAIVKYEYSTDDGNSWADATITGTGPLRAVLQVESSGDFRFAHGRPYRIRIRAVNAQGAGMPSGAAEASLPATAPEGPWDLRIQPGDRTMTLTFGVPPDNGSPITGWEYTTDDGAHWQPLSVTGDMRGTATIATESDGTTSLSNGMPYQVRIHALNDLGTGRDSETVTITLPNPGAPAAPAPVTAAPAGAGFGVDFTAPAPGDSAIVKYQYSTDGGSTWADVTTTGTGPLHAVLEAESQSGWPFARGTGYLISIRAVNDQGPGMPSDPVEAALDPTVPGAPVDLSAQVGDRAITLTWNKPTDSGSRVTGLEYSTDYGGTWRPLPPYTVNDDFSMSSTIITASAGDGTTPLQNGQTYYLRLRAVSELGTGQDSMPLRVELPVPGAPGRPASLNLSLLGNRFGVDFTAASPGDSAIVKYQYSTDDGETWADVAPTGTGPLHVEVSAESDTRLPLRYDHRYDIRLRAVNTQGAGPASDPVGRILAPAEPGAPSLITPTSGDRQVTVMFTAPPAHGATITGYDYSTDGGTTWWPLAGYTQLGPTTVRATIADLTNGIAYRLRLRASNEVGPGPASEAVTVTPYGAPGAPSGLTAVPGTAGATLTFAAPSSSGSEISGYEYSTDGGATWAALPPPSGTGTLTAVITTASGQGRPALTGGATYQVSVRAINAAGPGAPSPAAALTLSADVGAPRALTVAARNRAAALTFGAPADARADAITGYQVSVDNGKTWSGLSPAGGAGGMLTATVGNLSNDSTYQIQVRAVTAAGPGAATGAVSVTPLAPPAAPTAVVAAPQTATITVSWSAPAPGGAPVTGYTAIASPGPATCEAVETTTCVLGARADQPYTVVVVAHSASGDSIASAPSASVTAVPPAIPSTPPVADEQLGADGGADGDVDAVQPGETVTIRGSGYAPNSTVEVVVYSAPVSLGTVLTDDNGEFSLDIAVPANLAGTHSIVAVGADPDGNVRSMRLDVTVAPAPAPSPSPDTGGSQPDDGGSEPDTGGSQPDNGGDLPTTGNATEDMAVLGLFLMLLGAGLVRTSRLETAGSARPPAASGQSAHRSRDTTMFG</sequence>
<comment type="caution">
    <text evidence="10">The sequence shown here is derived from an EMBL/GenBank/DDBJ whole genome shotgun (WGS) entry which is preliminary data.</text>
</comment>
<feature type="domain" description="Fibronectin type-III" evidence="9">
    <location>
        <begin position="1430"/>
        <end position="1520"/>
    </location>
</feature>
<dbReference type="Gene3D" id="2.60.40.10">
    <property type="entry name" value="Immunoglobulins"/>
    <property type="match status" value="15"/>
</dbReference>
<evidence type="ECO:0000256" key="5">
    <source>
        <dbReference type="ARBA" id="ARBA00023088"/>
    </source>
</evidence>
<protein>
    <submittedName>
        <fullName evidence="10">Fibronectin type III domain-containing protein</fullName>
    </submittedName>
</protein>
<accession>A0A931G1B5</accession>
<feature type="region of interest" description="Disordered" evidence="8">
    <location>
        <begin position="1691"/>
        <end position="1715"/>
    </location>
</feature>
<dbReference type="InterPro" id="IPR013783">
    <property type="entry name" value="Ig-like_fold"/>
</dbReference>
<dbReference type="SUPFAM" id="SSF110296">
    <property type="entry name" value="Oligoxyloglucan reducing end-specific cellobiohydrolase"/>
    <property type="match status" value="1"/>
</dbReference>